<keyword evidence="1" id="KW-0547">Nucleotide-binding</keyword>
<name>A0A6L2PJL6_COPFO</name>
<dbReference type="GO" id="GO:0005319">
    <property type="term" value="F:lipid transporter activity"/>
    <property type="evidence" value="ECO:0007669"/>
    <property type="project" value="TreeGrafter"/>
</dbReference>
<dbReference type="SUPFAM" id="SSF52540">
    <property type="entry name" value="P-loop containing nucleoside triphosphate hydrolases"/>
    <property type="match status" value="1"/>
</dbReference>
<evidence type="ECO:0000259" key="3">
    <source>
        <dbReference type="PROSITE" id="PS50893"/>
    </source>
</evidence>
<dbReference type="Gene3D" id="3.40.50.300">
    <property type="entry name" value="P-loop containing nucleotide triphosphate hydrolases"/>
    <property type="match status" value="1"/>
</dbReference>
<dbReference type="Proteomes" id="UP000502823">
    <property type="component" value="Unassembled WGS sequence"/>
</dbReference>
<comment type="caution">
    <text evidence="4">The sequence shown here is derived from an EMBL/GenBank/DDBJ whole genome shotgun (WGS) entry which is preliminary data.</text>
</comment>
<dbReference type="InterPro" id="IPR026082">
    <property type="entry name" value="ABCA"/>
</dbReference>
<feature type="domain" description="ABC transporter" evidence="3">
    <location>
        <begin position="11"/>
        <end position="242"/>
    </location>
</feature>
<reference evidence="5" key="1">
    <citation type="submission" date="2020-01" db="EMBL/GenBank/DDBJ databases">
        <title>Draft genome sequence of the Termite Coptotermes fromosanus.</title>
        <authorList>
            <person name="Itakura S."/>
            <person name="Yosikawa Y."/>
            <person name="Umezawa K."/>
        </authorList>
    </citation>
    <scope>NUCLEOTIDE SEQUENCE [LARGE SCALE GENOMIC DNA]</scope>
</reference>
<evidence type="ECO:0000256" key="1">
    <source>
        <dbReference type="ARBA" id="ARBA00022741"/>
    </source>
</evidence>
<feature type="non-terminal residue" evidence="4">
    <location>
        <position position="1"/>
    </location>
</feature>
<gene>
    <name evidence="4" type="ORF">Cfor_09849</name>
</gene>
<dbReference type="SMART" id="SM00382">
    <property type="entry name" value="AAA"/>
    <property type="match status" value="1"/>
</dbReference>
<dbReference type="GO" id="GO:0016887">
    <property type="term" value="F:ATP hydrolysis activity"/>
    <property type="evidence" value="ECO:0007669"/>
    <property type="project" value="InterPro"/>
</dbReference>
<dbReference type="InParanoid" id="A0A6L2PJL6"/>
<sequence>SAVQRNDDDVLLVRNLVKKYARNLTAVKGISFGVAPGECFGLLGVNGAGKTTTFRMLTGDEIPTEGEAWVRQYSLSKDKSEFRAQIGYCPQFDAINEALTGHEMLKLFASLRGVSENHINYEISKWITLLGLQEYENQQCGTYSGGNKRKLSTAMALIGNPPIVFLDEPTSGVDPVARRNLWTVLTSIQKFGQSVVLTSHSMEECEALCNRLAIMVGGQFMCVGGVQYLKQKFGQGFTVMVKLRGDEADKHIVHKLKSEIEENFNSGCVLKDEHKVN</sequence>
<dbReference type="GO" id="GO:0005524">
    <property type="term" value="F:ATP binding"/>
    <property type="evidence" value="ECO:0007669"/>
    <property type="project" value="UniProtKB-KW"/>
</dbReference>
<keyword evidence="2" id="KW-0067">ATP-binding</keyword>
<evidence type="ECO:0000313" key="4">
    <source>
        <dbReference type="EMBL" id="GFG30247.1"/>
    </source>
</evidence>
<keyword evidence="5" id="KW-1185">Reference proteome</keyword>
<dbReference type="PROSITE" id="PS50893">
    <property type="entry name" value="ABC_TRANSPORTER_2"/>
    <property type="match status" value="1"/>
</dbReference>
<dbReference type="PANTHER" id="PTHR19229">
    <property type="entry name" value="ATP-BINDING CASSETTE TRANSPORTER SUBFAMILY A ABCA"/>
    <property type="match status" value="1"/>
</dbReference>
<dbReference type="FunFam" id="3.40.50.300:FF:000327">
    <property type="entry name" value="ATP-binding cassette sub-family A member 3"/>
    <property type="match status" value="1"/>
</dbReference>
<dbReference type="CDD" id="cd03263">
    <property type="entry name" value="ABC_subfamily_A"/>
    <property type="match status" value="1"/>
</dbReference>
<dbReference type="InterPro" id="IPR027417">
    <property type="entry name" value="P-loop_NTPase"/>
</dbReference>
<protein>
    <recommendedName>
        <fullName evidence="3">ABC transporter domain-containing protein</fullName>
    </recommendedName>
</protein>
<dbReference type="GO" id="GO:0140359">
    <property type="term" value="F:ABC-type transporter activity"/>
    <property type="evidence" value="ECO:0007669"/>
    <property type="project" value="InterPro"/>
</dbReference>
<dbReference type="InterPro" id="IPR003593">
    <property type="entry name" value="AAA+_ATPase"/>
</dbReference>
<accession>A0A6L2PJL6</accession>
<proteinExistence type="predicted"/>
<dbReference type="InterPro" id="IPR003439">
    <property type="entry name" value="ABC_transporter-like_ATP-bd"/>
</dbReference>
<dbReference type="AlphaFoldDB" id="A0A6L2PJL6"/>
<dbReference type="GO" id="GO:0016020">
    <property type="term" value="C:membrane"/>
    <property type="evidence" value="ECO:0007669"/>
    <property type="project" value="InterPro"/>
</dbReference>
<dbReference type="EMBL" id="BLKM01007283">
    <property type="protein sequence ID" value="GFG30247.1"/>
    <property type="molecule type" value="Genomic_DNA"/>
</dbReference>
<organism evidence="4 5">
    <name type="scientific">Coptotermes formosanus</name>
    <name type="common">Formosan subterranean termite</name>
    <dbReference type="NCBI Taxonomy" id="36987"/>
    <lineage>
        <taxon>Eukaryota</taxon>
        <taxon>Metazoa</taxon>
        <taxon>Ecdysozoa</taxon>
        <taxon>Arthropoda</taxon>
        <taxon>Hexapoda</taxon>
        <taxon>Insecta</taxon>
        <taxon>Pterygota</taxon>
        <taxon>Neoptera</taxon>
        <taxon>Polyneoptera</taxon>
        <taxon>Dictyoptera</taxon>
        <taxon>Blattodea</taxon>
        <taxon>Blattoidea</taxon>
        <taxon>Termitoidae</taxon>
        <taxon>Rhinotermitidae</taxon>
        <taxon>Coptotermes</taxon>
    </lineage>
</organism>
<dbReference type="OrthoDB" id="8061355at2759"/>
<dbReference type="PANTHER" id="PTHR19229:SF250">
    <property type="entry name" value="ABC TRANSPORTER DOMAIN-CONTAINING PROTEIN-RELATED"/>
    <property type="match status" value="1"/>
</dbReference>
<evidence type="ECO:0000256" key="2">
    <source>
        <dbReference type="ARBA" id="ARBA00022840"/>
    </source>
</evidence>
<evidence type="ECO:0000313" key="5">
    <source>
        <dbReference type="Proteomes" id="UP000502823"/>
    </source>
</evidence>
<dbReference type="Pfam" id="PF00005">
    <property type="entry name" value="ABC_tran"/>
    <property type="match status" value="1"/>
</dbReference>